<organism evidence="2 3">
    <name type="scientific">Gluconacetobacter entanii</name>
    <dbReference type="NCBI Taxonomy" id="108528"/>
    <lineage>
        <taxon>Bacteria</taxon>
        <taxon>Pseudomonadati</taxon>
        <taxon>Pseudomonadota</taxon>
        <taxon>Alphaproteobacteria</taxon>
        <taxon>Acetobacterales</taxon>
        <taxon>Acetobacteraceae</taxon>
        <taxon>Gluconacetobacter</taxon>
    </lineage>
</organism>
<feature type="region of interest" description="Disordered" evidence="1">
    <location>
        <begin position="49"/>
        <end position="79"/>
    </location>
</feature>
<dbReference type="Proteomes" id="UP000248301">
    <property type="component" value="Unassembled WGS sequence"/>
</dbReference>
<evidence type="ECO:0000313" key="2">
    <source>
        <dbReference type="EMBL" id="PYD62410.1"/>
    </source>
</evidence>
<dbReference type="EMBL" id="NKUF01000035">
    <property type="protein sequence ID" value="PYD62410.1"/>
    <property type="molecule type" value="Genomic_DNA"/>
</dbReference>
<protein>
    <submittedName>
        <fullName evidence="2">Uncharacterized protein</fullName>
    </submittedName>
</protein>
<reference evidence="2 3" key="1">
    <citation type="submission" date="2017-07" db="EMBL/GenBank/DDBJ databases">
        <title>A draft genome sequence of Gluconacetobacter entanii LTH 4560.</title>
        <authorList>
            <person name="Skraban J."/>
            <person name="Cleenwerck I."/>
            <person name="Vandamme P."/>
            <person name="Trcek J."/>
        </authorList>
    </citation>
    <scope>NUCLEOTIDE SEQUENCE [LARGE SCALE GENOMIC DNA]</scope>
    <source>
        <strain evidence="2 3">LTH 4560</strain>
    </source>
</reference>
<evidence type="ECO:0000313" key="3">
    <source>
        <dbReference type="Proteomes" id="UP000248301"/>
    </source>
</evidence>
<evidence type="ECO:0000256" key="1">
    <source>
        <dbReference type="SAM" id="MobiDB-lite"/>
    </source>
</evidence>
<proteinExistence type="predicted"/>
<dbReference type="AlphaFoldDB" id="A0A318PPI0"/>
<gene>
    <name evidence="2" type="ORF">CFR72_12570</name>
</gene>
<accession>A0A318PPI0</accession>
<name>A0A318PPI0_9PROT</name>
<comment type="caution">
    <text evidence="2">The sequence shown here is derived from an EMBL/GenBank/DDBJ whole genome shotgun (WGS) entry which is preliminary data.</text>
</comment>
<sequence length="79" mass="8894">MIGHEIMAKYRLDHSPCPPDGISQPCCRCTGRKSVPKCRSMHKRVRNLTDGTEDERSDAVMNRAEAFPETPGVPTRVRL</sequence>